<dbReference type="PANTHER" id="PTHR30126">
    <property type="entry name" value="HTH-TYPE TRANSCRIPTIONAL REGULATOR"/>
    <property type="match status" value="1"/>
</dbReference>
<name>A0A9Q9P279_KLEVA</name>
<keyword evidence="2" id="KW-0805">Transcription regulation</keyword>
<keyword evidence="3" id="KW-0238">DNA-binding</keyword>
<accession>A0A9Q9P279</accession>
<evidence type="ECO:0000256" key="1">
    <source>
        <dbReference type="ARBA" id="ARBA00009437"/>
    </source>
</evidence>
<dbReference type="PRINTS" id="PR00039">
    <property type="entry name" value="HTHLYSR"/>
</dbReference>
<dbReference type="GO" id="GO:0000976">
    <property type="term" value="F:transcription cis-regulatory region binding"/>
    <property type="evidence" value="ECO:0007669"/>
    <property type="project" value="TreeGrafter"/>
</dbReference>
<dbReference type="PROSITE" id="PS50931">
    <property type="entry name" value="HTH_LYSR"/>
    <property type="match status" value="1"/>
</dbReference>
<dbReference type="Pfam" id="PF03466">
    <property type="entry name" value="LysR_substrate"/>
    <property type="match status" value="1"/>
</dbReference>
<keyword evidence="4" id="KW-0804">Transcription</keyword>
<comment type="similarity">
    <text evidence="1">Belongs to the LysR transcriptional regulatory family.</text>
</comment>
<gene>
    <name evidence="6" type="ORF">KKT78_p00050</name>
</gene>
<organism evidence="6">
    <name type="scientific">Klebsiella variicola</name>
    <dbReference type="NCBI Taxonomy" id="244366"/>
    <lineage>
        <taxon>Bacteria</taxon>
        <taxon>Pseudomonadati</taxon>
        <taxon>Pseudomonadota</taxon>
        <taxon>Gammaproteobacteria</taxon>
        <taxon>Enterobacterales</taxon>
        <taxon>Enterobacteriaceae</taxon>
        <taxon>Klebsiella/Raoultella group</taxon>
        <taxon>Klebsiella</taxon>
        <taxon>Klebsiella pneumoniae complex</taxon>
    </lineage>
</organism>
<dbReference type="InterPro" id="IPR005119">
    <property type="entry name" value="LysR_subst-bd"/>
</dbReference>
<evidence type="ECO:0000256" key="2">
    <source>
        <dbReference type="ARBA" id="ARBA00023015"/>
    </source>
</evidence>
<evidence type="ECO:0000259" key="5">
    <source>
        <dbReference type="PROSITE" id="PS50931"/>
    </source>
</evidence>
<evidence type="ECO:0000256" key="3">
    <source>
        <dbReference type="ARBA" id="ARBA00023125"/>
    </source>
</evidence>
<dbReference type="EMBL" id="CP104941">
    <property type="protein sequence ID" value="UYA93222.1"/>
    <property type="molecule type" value="Genomic_DNA"/>
</dbReference>
<evidence type="ECO:0000256" key="4">
    <source>
        <dbReference type="ARBA" id="ARBA00023163"/>
    </source>
</evidence>
<dbReference type="Gene3D" id="1.10.10.10">
    <property type="entry name" value="Winged helix-like DNA-binding domain superfamily/Winged helix DNA-binding domain"/>
    <property type="match status" value="1"/>
</dbReference>
<dbReference type="InterPro" id="IPR000847">
    <property type="entry name" value="LysR_HTH_N"/>
</dbReference>
<keyword evidence="6" id="KW-0614">Plasmid</keyword>
<dbReference type="CDD" id="cd05466">
    <property type="entry name" value="PBP2_LTTR_substrate"/>
    <property type="match status" value="1"/>
</dbReference>
<dbReference type="SUPFAM" id="SSF53850">
    <property type="entry name" value="Periplasmic binding protein-like II"/>
    <property type="match status" value="1"/>
</dbReference>
<dbReference type="PANTHER" id="PTHR30126:SF39">
    <property type="entry name" value="HTH-TYPE TRANSCRIPTIONAL REGULATOR CYSL"/>
    <property type="match status" value="1"/>
</dbReference>
<dbReference type="SUPFAM" id="SSF46785">
    <property type="entry name" value="Winged helix' DNA-binding domain"/>
    <property type="match status" value="1"/>
</dbReference>
<dbReference type="Pfam" id="PF00126">
    <property type="entry name" value="HTH_1"/>
    <property type="match status" value="1"/>
</dbReference>
<dbReference type="GO" id="GO:0003700">
    <property type="term" value="F:DNA-binding transcription factor activity"/>
    <property type="evidence" value="ECO:0007669"/>
    <property type="project" value="InterPro"/>
</dbReference>
<dbReference type="AlphaFoldDB" id="A0A9Q9P279"/>
<dbReference type="Gene3D" id="3.40.190.10">
    <property type="entry name" value="Periplasmic binding protein-like II"/>
    <property type="match status" value="2"/>
</dbReference>
<proteinExistence type="inferred from homology"/>
<dbReference type="InterPro" id="IPR036390">
    <property type="entry name" value="WH_DNA-bd_sf"/>
</dbReference>
<geneLocation type="plasmid" evidence="6">
    <name>pKV_Surv097-KPC2</name>
</geneLocation>
<protein>
    <submittedName>
        <fullName evidence="6">LysR family transcriptional regulator</fullName>
    </submittedName>
</protein>
<dbReference type="InterPro" id="IPR036388">
    <property type="entry name" value="WH-like_DNA-bd_sf"/>
</dbReference>
<sequence length="294" mass="32629">MSHLTHLRTFLEAYRSGSFSRAAQVLGISQPAASQHIQSLEVLTGKRLFIREARGVKATEAADELARAISPYIDGLAEKLSSLRAGAESGGTVNLAGPPDFIHSRLGAVMAPLMKEGYRLRFHTGNKQRIYSLLQEGSVDLAVTASMPDDRLYGYAHLLTERMLLVHSPRLTETLGTQPSAATLASVPLIAYDEELPLIRMVWTAMYQRAPDMQASFTIQDLRIIRDLVRDGHGWSVLPDYHCLDDLKSGRLVSVTKAETAPVNHLYLAWNKSNANNRRTAYVRDYILNAFPLN</sequence>
<reference evidence="6" key="1">
    <citation type="submission" date="2022-09" db="EMBL/GenBank/DDBJ databases">
        <title>Emergence of IncN[pMLST15] plasmids harboring a novel non-Tn4401-elements driving KPC-2 carbapenem-resistance.</title>
        <authorList>
            <person name="Yao Y."/>
            <person name="Falgenhauer L."/>
            <person name="Falgenhauer J."/>
            <person name="Imirzalioglu C."/>
            <person name="Chakraborty T."/>
        </authorList>
    </citation>
    <scope>NUCLEOTIDE SEQUENCE</scope>
    <source>
        <strain evidence="6">Survcare097</strain>
        <plasmid evidence="6">pKV_Surv097-KPC2</plasmid>
    </source>
</reference>
<dbReference type="RefSeq" id="WP_032455420.1">
    <property type="nucleotide sequence ID" value="NZ_CP104941.1"/>
</dbReference>
<feature type="domain" description="HTH lysR-type" evidence="5">
    <location>
        <begin position="1"/>
        <end position="59"/>
    </location>
</feature>
<evidence type="ECO:0000313" key="6">
    <source>
        <dbReference type="EMBL" id="UYA93222.1"/>
    </source>
</evidence>